<comment type="similarity">
    <text evidence="1">Belongs to the HypE family.</text>
</comment>
<dbReference type="Gene3D" id="3.90.650.10">
    <property type="entry name" value="PurM-like C-terminal domain"/>
    <property type="match status" value="1"/>
</dbReference>
<evidence type="ECO:0000313" key="5">
    <source>
        <dbReference type="Proteomes" id="UP000016860"/>
    </source>
</evidence>
<dbReference type="Proteomes" id="UP000016860">
    <property type="component" value="Unassembled WGS sequence"/>
</dbReference>
<gene>
    <name evidence="4" type="ORF">L323_17845</name>
</gene>
<evidence type="ECO:0000256" key="1">
    <source>
        <dbReference type="ARBA" id="ARBA00006243"/>
    </source>
</evidence>
<dbReference type="PATRIC" id="fig|1330534.3.peg.3539"/>
<dbReference type="OrthoDB" id="9801934at2"/>
<dbReference type="InterPro" id="IPR036676">
    <property type="entry name" value="PurM-like_C_sf"/>
</dbReference>
<name>U4QYC2_9FIRM</name>
<feature type="domain" description="PurM-like N-terminal" evidence="2">
    <location>
        <begin position="37"/>
        <end position="151"/>
    </location>
</feature>
<dbReference type="InterPro" id="IPR016188">
    <property type="entry name" value="PurM-like_N"/>
</dbReference>
<dbReference type="Pfam" id="PF00586">
    <property type="entry name" value="AIRS"/>
    <property type="match status" value="1"/>
</dbReference>
<sequence>MEKNMITIAHGSGGTATSKLIEQIFKKHFSNDILSQGDDSARLDIGDARNLVFTTDSFVVTPIFFNGGDIGKLAVCGTVNDLATSGAKPLYLSCGFIIEEGFGMDELERIVEAMSATASECGVKIVTGDTKVVQKGAADKIFINTSGIGIIPDGLDISGRNAKVGDRIIISGTIGDHGSSIFLERESIGFNADIKSDCAPLSGMVQDILSVVPDVHVLRDPTRGGVATTLNEIAVQSNVSILIREDTLPVKREVQGVCELLGMDPLYMANEGKMLCFVGEDKADKVLEALHKNKYGKDARIIGEVTEAGEPKVLLKALSGGSRIISVLAGDQLPRIC</sequence>
<evidence type="ECO:0000313" key="4">
    <source>
        <dbReference type="EMBL" id="EPR08241.1"/>
    </source>
</evidence>
<dbReference type="PANTHER" id="PTHR30303">
    <property type="entry name" value="HYDROGENASE ISOENZYMES FORMATION PROTEIN HYPE"/>
    <property type="match status" value="1"/>
</dbReference>
<dbReference type="AlphaFoldDB" id="U4QYC2"/>
<dbReference type="Pfam" id="PF02769">
    <property type="entry name" value="AIRS_C"/>
    <property type="match status" value="1"/>
</dbReference>
<dbReference type="GO" id="GO:0051604">
    <property type="term" value="P:protein maturation"/>
    <property type="evidence" value="ECO:0007669"/>
    <property type="project" value="TreeGrafter"/>
</dbReference>
<dbReference type="SUPFAM" id="SSF55326">
    <property type="entry name" value="PurM N-terminal domain-like"/>
    <property type="match status" value="1"/>
</dbReference>
<dbReference type="InterPro" id="IPR011854">
    <property type="entry name" value="HypE"/>
</dbReference>
<comment type="caution">
    <text evidence="4">The sequence shown here is derived from an EMBL/GenBank/DDBJ whole genome shotgun (WGS) entry which is preliminary data.</text>
</comment>
<dbReference type="CDD" id="cd02197">
    <property type="entry name" value="HypE"/>
    <property type="match status" value="1"/>
</dbReference>
<dbReference type="STRING" id="1330534.L323_17845"/>
<accession>U4QYC2</accession>
<feature type="domain" description="PurM-like C-terminal" evidence="3">
    <location>
        <begin position="163"/>
        <end position="314"/>
    </location>
</feature>
<dbReference type="Gene3D" id="3.30.1330.10">
    <property type="entry name" value="PurM-like, N-terminal domain"/>
    <property type="match status" value="1"/>
</dbReference>
<reference evidence="4 5" key="1">
    <citation type="journal article" date="2013" name="Genome Announc.">
        <title>Draft Genome Sequence of the Cellulolytic Bacterium Clostridium papyrosolvens C7 (ATCC 700395).</title>
        <authorList>
            <person name="Zepeda V."/>
            <person name="Dassa B."/>
            <person name="Borovok I."/>
            <person name="Lamed R."/>
            <person name="Bayer E.A."/>
            <person name="Cate J.H."/>
        </authorList>
    </citation>
    <scope>NUCLEOTIDE SEQUENCE [LARGE SCALE GENOMIC DNA]</scope>
    <source>
        <strain evidence="4 5">C7</strain>
    </source>
</reference>
<evidence type="ECO:0000259" key="2">
    <source>
        <dbReference type="Pfam" id="PF00586"/>
    </source>
</evidence>
<dbReference type="PIRSF" id="PIRSF005644">
    <property type="entry name" value="Hdrgns_mtr_HypE"/>
    <property type="match status" value="1"/>
</dbReference>
<evidence type="ECO:0000259" key="3">
    <source>
        <dbReference type="Pfam" id="PF02769"/>
    </source>
</evidence>
<dbReference type="PANTHER" id="PTHR30303:SF0">
    <property type="entry name" value="CARBAMOYL DEHYDRATASE HYPE"/>
    <property type="match status" value="1"/>
</dbReference>
<dbReference type="RefSeq" id="WP_020816949.1">
    <property type="nucleotide sequence ID" value="NZ_ATAY01000093.1"/>
</dbReference>
<dbReference type="InterPro" id="IPR010918">
    <property type="entry name" value="PurM-like_C_dom"/>
</dbReference>
<dbReference type="InterPro" id="IPR036921">
    <property type="entry name" value="PurM-like_N_sf"/>
</dbReference>
<dbReference type="NCBIfam" id="TIGR02124">
    <property type="entry name" value="hypE"/>
    <property type="match status" value="1"/>
</dbReference>
<organism evidence="4 5">
    <name type="scientific">Ruminiclostridium papyrosolvens C7</name>
    <dbReference type="NCBI Taxonomy" id="1330534"/>
    <lineage>
        <taxon>Bacteria</taxon>
        <taxon>Bacillati</taxon>
        <taxon>Bacillota</taxon>
        <taxon>Clostridia</taxon>
        <taxon>Eubacteriales</taxon>
        <taxon>Oscillospiraceae</taxon>
        <taxon>Ruminiclostridium</taxon>
    </lineage>
</organism>
<dbReference type="EMBL" id="ATAY01000093">
    <property type="protein sequence ID" value="EPR08241.1"/>
    <property type="molecule type" value="Genomic_DNA"/>
</dbReference>
<protein>
    <submittedName>
        <fullName evidence="4">Hydrogenase</fullName>
    </submittedName>
</protein>
<proteinExistence type="inferred from homology"/>
<dbReference type="SUPFAM" id="SSF56042">
    <property type="entry name" value="PurM C-terminal domain-like"/>
    <property type="match status" value="1"/>
</dbReference>